<comment type="caution">
    <text evidence="2">The sequence shown here is derived from an EMBL/GenBank/DDBJ whole genome shotgun (WGS) entry which is preliminary data.</text>
</comment>
<accession>A0A3D8I6W2</accession>
<evidence type="ECO:0000313" key="2">
    <source>
        <dbReference type="EMBL" id="RDU60892.1"/>
    </source>
</evidence>
<sequence>MKKFLIPKKIILTLIVLFGIYLLGIPLYYTPYELQPSYWKFKEICELSLQPDDQITYYNKALGYFNLNLDTLDLNQLKTDKDGNKRIYGKDKYRISTIYATILFKEKNNYNKANIKSISLNATWHNGRLILFGNEGNMDFSLDWDIVSCGNILKRNMPDCFKDDKFICEGAR</sequence>
<keyword evidence="1" id="KW-1133">Transmembrane helix</keyword>
<organism evidence="2 3">
    <name type="scientific">Helicobacter didelphidarum</name>
    <dbReference type="NCBI Taxonomy" id="2040648"/>
    <lineage>
        <taxon>Bacteria</taxon>
        <taxon>Pseudomonadati</taxon>
        <taxon>Campylobacterota</taxon>
        <taxon>Epsilonproteobacteria</taxon>
        <taxon>Campylobacterales</taxon>
        <taxon>Helicobacteraceae</taxon>
        <taxon>Helicobacter</taxon>
    </lineage>
</organism>
<gene>
    <name evidence="2" type="ORF">CQA53_10585</name>
</gene>
<keyword evidence="1" id="KW-0812">Transmembrane</keyword>
<keyword evidence="3" id="KW-1185">Reference proteome</keyword>
<dbReference type="Proteomes" id="UP000256379">
    <property type="component" value="Unassembled WGS sequence"/>
</dbReference>
<protein>
    <submittedName>
        <fullName evidence="2">Uncharacterized protein</fullName>
    </submittedName>
</protein>
<name>A0A3D8I6W2_9HELI</name>
<feature type="transmembrane region" description="Helical" evidence="1">
    <location>
        <begin position="12"/>
        <end position="29"/>
    </location>
</feature>
<reference evidence="2 3" key="1">
    <citation type="submission" date="2018-04" db="EMBL/GenBank/DDBJ databases">
        <title>Novel Campyloabacter and Helicobacter Species and Strains.</title>
        <authorList>
            <person name="Mannion A.J."/>
            <person name="Shen Z."/>
            <person name="Fox J.G."/>
        </authorList>
    </citation>
    <scope>NUCLEOTIDE SEQUENCE [LARGE SCALE GENOMIC DNA]</scope>
    <source>
        <strain evidence="2 3">MIT 17-337</strain>
    </source>
</reference>
<dbReference type="RefSeq" id="WP_115543924.1">
    <property type="nucleotide sequence ID" value="NZ_NXLQ01000074.1"/>
</dbReference>
<keyword evidence="1" id="KW-0472">Membrane</keyword>
<dbReference type="EMBL" id="NXLQ01000074">
    <property type="protein sequence ID" value="RDU60892.1"/>
    <property type="molecule type" value="Genomic_DNA"/>
</dbReference>
<dbReference type="AlphaFoldDB" id="A0A3D8I6W2"/>
<evidence type="ECO:0000313" key="3">
    <source>
        <dbReference type="Proteomes" id="UP000256379"/>
    </source>
</evidence>
<evidence type="ECO:0000256" key="1">
    <source>
        <dbReference type="SAM" id="Phobius"/>
    </source>
</evidence>
<proteinExistence type="predicted"/>